<name>A0A699H850_TANCI</name>
<reference evidence="2" key="1">
    <citation type="journal article" date="2019" name="Sci. Rep.">
        <title>Draft genome of Tanacetum cinerariifolium, the natural source of mosquito coil.</title>
        <authorList>
            <person name="Yamashiro T."/>
            <person name="Shiraishi A."/>
            <person name="Satake H."/>
            <person name="Nakayama K."/>
        </authorList>
    </citation>
    <scope>NUCLEOTIDE SEQUENCE</scope>
</reference>
<dbReference type="SUPFAM" id="SSF53784">
    <property type="entry name" value="Phosphofructokinase"/>
    <property type="match status" value="1"/>
</dbReference>
<protein>
    <submittedName>
        <fullName evidence="2">DExH-box ATP-dependent RNA helicase DExH8</fullName>
    </submittedName>
</protein>
<proteinExistence type="predicted"/>
<dbReference type="Gene3D" id="3.40.50.450">
    <property type="match status" value="1"/>
</dbReference>
<comment type="caution">
    <text evidence="2">The sequence shown here is derived from an EMBL/GenBank/DDBJ whole genome shotgun (WGS) entry which is preliminary data.</text>
</comment>
<keyword evidence="2" id="KW-0378">Hydrolase</keyword>
<accession>A0A699H850</accession>
<dbReference type="GO" id="GO:0003872">
    <property type="term" value="F:6-phosphofructokinase activity"/>
    <property type="evidence" value="ECO:0007669"/>
    <property type="project" value="InterPro"/>
</dbReference>
<dbReference type="EMBL" id="BKCJ010115564">
    <property type="protein sequence ID" value="GEX55902.1"/>
    <property type="molecule type" value="Genomic_DNA"/>
</dbReference>
<keyword evidence="2" id="KW-0067">ATP-binding</keyword>
<evidence type="ECO:0000313" key="2">
    <source>
        <dbReference type="EMBL" id="GEX55902.1"/>
    </source>
</evidence>
<keyword evidence="2" id="KW-0347">Helicase</keyword>
<dbReference type="PANTHER" id="PTHR45770">
    <property type="entry name" value="ATP-DEPENDENT 6-PHOSPHOFRUCTOKINASE 1"/>
    <property type="match status" value="1"/>
</dbReference>
<dbReference type="AlphaFoldDB" id="A0A699H850"/>
<dbReference type="InterPro" id="IPR035966">
    <property type="entry name" value="PKF_sf"/>
</dbReference>
<dbReference type="GO" id="GO:0004386">
    <property type="term" value="F:helicase activity"/>
    <property type="evidence" value="ECO:0007669"/>
    <property type="project" value="UniProtKB-KW"/>
</dbReference>
<gene>
    <name evidence="2" type="ORF">Tci_327877</name>
</gene>
<feature type="non-terminal residue" evidence="2">
    <location>
        <position position="1"/>
    </location>
</feature>
<keyword evidence="2" id="KW-0547">Nucleotide-binding</keyword>
<evidence type="ECO:0000256" key="1">
    <source>
        <dbReference type="ARBA" id="ARBA00022533"/>
    </source>
</evidence>
<sequence length="285" mass="32355">EVHAAIVTCGRLCPGLNTAIREIVCALYHMYGVTEVLGIDVVELHEMSSENLSTKYCFGPSPGSSEAVMNEEKVMDPPRPKVVDNALELLVHIKALERTSPRGRYEPAFLCPLMLQCLFRSLEKLECYAKASSLFSKFTDDYYNQEGKINGLMGRKEVTYIAILYAFQFWQRTFKVEAPFEKTDTQTLSLKIEVVESLARENFFFLRESFAFDEYSFGKLSDDFSTKKAMLVSKAIMDAFELHPPTDIQFVECASNLSPLFNKDCISRTCSRSKLIEYAEEVSPL</sequence>
<keyword evidence="1" id="KW-0021">Allosteric enzyme</keyword>
<dbReference type="InterPro" id="IPR050929">
    <property type="entry name" value="PFKA"/>
</dbReference>
<organism evidence="2">
    <name type="scientific">Tanacetum cinerariifolium</name>
    <name type="common">Dalmatian daisy</name>
    <name type="synonym">Chrysanthemum cinerariifolium</name>
    <dbReference type="NCBI Taxonomy" id="118510"/>
    <lineage>
        <taxon>Eukaryota</taxon>
        <taxon>Viridiplantae</taxon>
        <taxon>Streptophyta</taxon>
        <taxon>Embryophyta</taxon>
        <taxon>Tracheophyta</taxon>
        <taxon>Spermatophyta</taxon>
        <taxon>Magnoliopsida</taxon>
        <taxon>eudicotyledons</taxon>
        <taxon>Gunneridae</taxon>
        <taxon>Pentapetalae</taxon>
        <taxon>asterids</taxon>
        <taxon>campanulids</taxon>
        <taxon>Asterales</taxon>
        <taxon>Asteraceae</taxon>
        <taxon>Asteroideae</taxon>
        <taxon>Anthemideae</taxon>
        <taxon>Anthemidinae</taxon>
        <taxon>Tanacetum</taxon>
    </lineage>
</organism>